<protein>
    <submittedName>
        <fullName evidence="5">Transcriptional regulator</fullName>
    </submittedName>
</protein>
<evidence type="ECO:0000313" key="5">
    <source>
        <dbReference type="EMBL" id="OEH92082.1"/>
    </source>
</evidence>
<keyword evidence="3" id="KW-0804">Transcription</keyword>
<keyword evidence="1" id="KW-0805">Transcription regulation</keyword>
<dbReference type="CDD" id="cd00090">
    <property type="entry name" value="HTH_ARSR"/>
    <property type="match status" value="1"/>
</dbReference>
<dbReference type="SMART" id="SM00418">
    <property type="entry name" value="HTH_ARSR"/>
    <property type="match status" value="1"/>
</dbReference>
<dbReference type="Proteomes" id="UP000095209">
    <property type="component" value="Unassembled WGS sequence"/>
</dbReference>
<dbReference type="PANTHER" id="PTHR42756">
    <property type="entry name" value="TRANSCRIPTIONAL REGULATOR, MARR"/>
    <property type="match status" value="1"/>
</dbReference>
<dbReference type="SUPFAM" id="SSF46785">
    <property type="entry name" value="Winged helix' DNA-binding domain"/>
    <property type="match status" value="1"/>
</dbReference>
<evidence type="ECO:0000256" key="3">
    <source>
        <dbReference type="ARBA" id="ARBA00023163"/>
    </source>
</evidence>
<accession>A0A1E5LDD9</accession>
<dbReference type="PRINTS" id="PR00598">
    <property type="entry name" value="HTHMARR"/>
</dbReference>
<dbReference type="EMBL" id="MJEH01000035">
    <property type="protein sequence ID" value="OEH92082.1"/>
    <property type="molecule type" value="Genomic_DNA"/>
</dbReference>
<keyword evidence="2" id="KW-0238">DNA-binding</keyword>
<keyword evidence="6" id="KW-1185">Reference proteome</keyword>
<dbReference type="AlphaFoldDB" id="A0A1E5LDD9"/>
<dbReference type="InterPro" id="IPR001845">
    <property type="entry name" value="HTH_ArsR_DNA-bd_dom"/>
</dbReference>
<dbReference type="SMART" id="SM00347">
    <property type="entry name" value="HTH_MARR"/>
    <property type="match status" value="1"/>
</dbReference>
<sequence length="142" mass="16607">MLESCSKSEEIIYQLYGIHKEILSKFERCTGIGQSRLELLHKLYESGEISQTALQKELNIDRAAVTRHLKQLEEKGIVFRRKNPSDNRITFVSLTDEGHQKIVAYREEKARFIINVLKGFEDEERTILLDMLTRIQNNVEQI</sequence>
<dbReference type="Gene3D" id="1.10.10.10">
    <property type="entry name" value="Winged helix-like DNA-binding domain superfamily/Winged helix DNA-binding domain"/>
    <property type="match status" value="1"/>
</dbReference>
<dbReference type="InterPro" id="IPR036388">
    <property type="entry name" value="WH-like_DNA-bd_sf"/>
</dbReference>
<evidence type="ECO:0000259" key="4">
    <source>
        <dbReference type="PROSITE" id="PS50995"/>
    </source>
</evidence>
<dbReference type="PANTHER" id="PTHR42756:SF1">
    <property type="entry name" value="TRANSCRIPTIONAL REPRESSOR OF EMRAB OPERON"/>
    <property type="match status" value="1"/>
</dbReference>
<dbReference type="GO" id="GO:0003700">
    <property type="term" value="F:DNA-binding transcription factor activity"/>
    <property type="evidence" value="ECO:0007669"/>
    <property type="project" value="InterPro"/>
</dbReference>
<dbReference type="InterPro" id="IPR011991">
    <property type="entry name" value="ArsR-like_HTH"/>
</dbReference>
<feature type="domain" description="HTH marR-type" evidence="4">
    <location>
        <begin position="8"/>
        <end position="137"/>
    </location>
</feature>
<gene>
    <name evidence="5" type="ORF">BFG57_16760</name>
</gene>
<reference evidence="5 6" key="1">
    <citation type="submission" date="2016-08" db="EMBL/GenBank/DDBJ databases">
        <title>Genome of Bacillus solimangrovi GH2-4.</title>
        <authorList>
            <person name="Lim S."/>
            <person name="Kim B.-C."/>
        </authorList>
    </citation>
    <scope>NUCLEOTIDE SEQUENCE [LARGE SCALE GENOMIC DNA]</scope>
    <source>
        <strain evidence="5 6">GH2-4</strain>
    </source>
</reference>
<proteinExistence type="predicted"/>
<dbReference type="STRING" id="1305675.BFG57_16760"/>
<evidence type="ECO:0000256" key="2">
    <source>
        <dbReference type="ARBA" id="ARBA00023125"/>
    </source>
</evidence>
<evidence type="ECO:0000256" key="1">
    <source>
        <dbReference type="ARBA" id="ARBA00023015"/>
    </source>
</evidence>
<dbReference type="RefSeq" id="WP_069717878.1">
    <property type="nucleotide sequence ID" value="NZ_MJEH01000035.1"/>
</dbReference>
<evidence type="ECO:0000313" key="6">
    <source>
        <dbReference type="Proteomes" id="UP000095209"/>
    </source>
</evidence>
<dbReference type="InterPro" id="IPR036390">
    <property type="entry name" value="WH_DNA-bd_sf"/>
</dbReference>
<organism evidence="5 6">
    <name type="scientific">Bacillus solimangrovi</name>
    <dbReference type="NCBI Taxonomy" id="1305675"/>
    <lineage>
        <taxon>Bacteria</taxon>
        <taxon>Bacillati</taxon>
        <taxon>Bacillota</taxon>
        <taxon>Bacilli</taxon>
        <taxon>Bacillales</taxon>
        <taxon>Bacillaceae</taxon>
        <taxon>Bacillus</taxon>
    </lineage>
</organism>
<dbReference type="PROSITE" id="PS50995">
    <property type="entry name" value="HTH_MARR_2"/>
    <property type="match status" value="1"/>
</dbReference>
<dbReference type="Pfam" id="PF01047">
    <property type="entry name" value="MarR"/>
    <property type="match status" value="1"/>
</dbReference>
<comment type="caution">
    <text evidence="5">The sequence shown here is derived from an EMBL/GenBank/DDBJ whole genome shotgun (WGS) entry which is preliminary data.</text>
</comment>
<dbReference type="InterPro" id="IPR000835">
    <property type="entry name" value="HTH_MarR-typ"/>
</dbReference>
<dbReference type="GO" id="GO:0003677">
    <property type="term" value="F:DNA binding"/>
    <property type="evidence" value="ECO:0007669"/>
    <property type="project" value="UniProtKB-KW"/>
</dbReference>
<name>A0A1E5LDD9_9BACI</name>